<reference evidence="1 2" key="1">
    <citation type="journal article" date="2023" name="Nat. Commun.">
        <title>Origin of minicircular mitochondrial genomes in red algae.</title>
        <authorList>
            <person name="Lee Y."/>
            <person name="Cho C.H."/>
            <person name="Lee Y.M."/>
            <person name="Park S.I."/>
            <person name="Yang J.H."/>
            <person name="West J.A."/>
            <person name="Bhattacharya D."/>
            <person name="Yoon H.S."/>
        </authorList>
    </citation>
    <scope>NUCLEOTIDE SEQUENCE [LARGE SCALE GENOMIC DNA]</scope>
    <source>
        <strain evidence="1 2">CCMP1338</strain>
        <tissue evidence="1">Whole cell</tissue>
    </source>
</reference>
<dbReference type="Proteomes" id="UP001157974">
    <property type="component" value="Unassembled WGS sequence"/>
</dbReference>
<gene>
    <name evidence="1" type="ORF">NDN08_006576</name>
</gene>
<accession>A0AAV8UM39</accession>
<evidence type="ECO:0000313" key="2">
    <source>
        <dbReference type="Proteomes" id="UP001157974"/>
    </source>
</evidence>
<name>A0AAV8UM39_9RHOD</name>
<keyword evidence="2" id="KW-1185">Reference proteome</keyword>
<organism evidence="1 2">
    <name type="scientific">Rhodosorus marinus</name>
    <dbReference type="NCBI Taxonomy" id="101924"/>
    <lineage>
        <taxon>Eukaryota</taxon>
        <taxon>Rhodophyta</taxon>
        <taxon>Stylonematophyceae</taxon>
        <taxon>Stylonematales</taxon>
        <taxon>Stylonemataceae</taxon>
        <taxon>Rhodosorus</taxon>
    </lineage>
</organism>
<comment type="caution">
    <text evidence="1">The sequence shown here is derived from an EMBL/GenBank/DDBJ whole genome shotgun (WGS) entry which is preliminary data.</text>
</comment>
<dbReference type="EMBL" id="JAMWBK010000009">
    <property type="protein sequence ID" value="KAJ8902168.1"/>
    <property type="molecule type" value="Genomic_DNA"/>
</dbReference>
<dbReference type="AlphaFoldDB" id="A0AAV8UM39"/>
<sequence length="78" mass="8934">MLSVTASGKREKSLECRCTTGFGQMSTRNLPMKQEREYFPVRGAGKESDVRLIRRKSGKKYATPAELRSRQKKTVRLL</sequence>
<protein>
    <submittedName>
        <fullName evidence="1">Uncharacterized protein</fullName>
    </submittedName>
</protein>
<proteinExistence type="predicted"/>
<evidence type="ECO:0000313" key="1">
    <source>
        <dbReference type="EMBL" id="KAJ8902168.1"/>
    </source>
</evidence>